<dbReference type="Pfam" id="PF08327">
    <property type="entry name" value="AHSA1"/>
    <property type="match status" value="1"/>
</dbReference>
<protein>
    <submittedName>
        <fullName evidence="3">SRPBCC domain-containing protein</fullName>
    </submittedName>
</protein>
<dbReference type="Gene3D" id="3.30.530.20">
    <property type="match status" value="1"/>
</dbReference>
<dbReference type="InterPro" id="IPR023393">
    <property type="entry name" value="START-like_dom_sf"/>
</dbReference>
<reference evidence="3 4" key="1">
    <citation type="submission" date="2019-03" db="EMBL/GenBank/DDBJ databases">
        <authorList>
            <person name="Yang Y."/>
        </authorList>
    </citation>
    <scope>NUCLEOTIDE SEQUENCE [LARGE SCALE GENOMIC DNA]</scope>
    <source>
        <strain evidence="3 4">ASL-1</strain>
    </source>
</reference>
<proteinExistence type="inferred from homology"/>
<evidence type="ECO:0000259" key="2">
    <source>
        <dbReference type="Pfam" id="PF08327"/>
    </source>
</evidence>
<evidence type="ECO:0000313" key="3">
    <source>
        <dbReference type="EMBL" id="TFE00717.1"/>
    </source>
</evidence>
<evidence type="ECO:0000313" key="4">
    <source>
        <dbReference type="Proteomes" id="UP000297776"/>
    </source>
</evidence>
<evidence type="ECO:0000256" key="1">
    <source>
        <dbReference type="ARBA" id="ARBA00006817"/>
    </source>
</evidence>
<dbReference type="InterPro" id="IPR013538">
    <property type="entry name" value="ASHA1/2-like_C"/>
</dbReference>
<organism evidence="3 4">
    <name type="scientific">Jeotgalibacillus salarius</name>
    <dbReference type="NCBI Taxonomy" id="546023"/>
    <lineage>
        <taxon>Bacteria</taxon>
        <taxon>Bacillati</taxon>
        <taxon>Bacillota</taxon>
        <taxon>Bacilli</taxon>
        <taxon>Bacillales</taxon>
        <taxon>Caryophanaceae</taxon>
        <taxon>Jeotgalibacillus</taxon>
    </lineage>
</organism>
<comment type="similarity">
    <text evidence="1">Belongs to the AHA1 family.</text>
</comment>
<feature type="domain" description="Activator of Hsp90 ATPase homologue 1/2-like C-terminal" evidence="2">
    <location>
        <begin position="27"/>
        <end position="170"/>
    </location>
</feature>
<dbReference type="OrthoDB" id="118413at2"/>
<dbReference type="AlphaFoldDB" id="A0A4Y8LGK4"/>
<gene>
    <name evidence="3" type="ORF">E2626_11305</name>
</gene>
<dbReference type="EMBL" id="SORX01000006">
    <property type="protein sequence ID" value="TFE00717.1"/>
    <property type="molecule type" value="Genomic_DNA"/>
</dbReference>
<accession>A0A4Y8LGK4</accession>
<sequence length="172" mass="19856">MLLKIGGRKMKTQVKGNQLIIERTLLVSQERLFQAFTTSEELENWWGPEGWQTKNKRFEFEPGGHWHYCMKCEDQAQGDFYGMESWGLGQFKEIHAPEKFSYQDMFSDEEGNVNTDLPAMEIEVEFIPADGGTKYVATTTLDSAEALEKMLEMGMVEGFNSQMNRLEQYLAK</sequence>
<dbReference type="Proteomes" id="UP000297776">
    <property type="component" value="Unassembled WGS sequence"/>
</dbReference>
<dbReference type="SUPFAM" id="SSF55961">
    <property type="entry name" value="Bet v1-like"/>
    <property type="match status" value="1"/>
</dbReference>
<name>A0A4Y8LGK4_9BACL</name>
<keyword evidence="4" id="KW-1185">Reference proteome</keyword>
<dbReference type="CDD" id="cd07814">
    <property type="entry name" value="SRPBCC_CalC_Aha1-like"/>
    <property type="match status" value="1"/>
</dbReference>
<comment type="caution">
    <text evidence="3">The sequence shown here is derived from an EMBL/GenBank/DDBJ whole genome shotgun (WGS) entry which is preliminary data.</text>
</comment>